<gene>
    <name evidence="1" type="ORF">V1477_009491</name>
</gene>
<protein>
    <submittedName>
        <fullName evidence="1">Uncharacterized protein</fullName>
    </submittedName>
</protein>
<keyword evidence="2" id="KW-1185">Reference proteome</keyword>
<accession>A0ABD2C9X3</accession>
<dbReference type="Proteomes" id="UP001607303">
    <property type="component" value="Unassembled WGS sequence"/>
</dbReference>
<evidence type="ECO:0000313" key="2">
    <source>
        <dbReference type="Proteomes" id="UP001607303"/>
    </source>
</evidence>
<dbReference type="EMBL" id="JAYRBN010000058">
    <property type="protein sequence ID" value="KAL2741862.1"/>
    <property type="molecule type" value="Genomic_DNA"/>
</dbReference>
<comment type="caution">
    <text evidence="1">The sequence shown here is derived from an EMBL/GenBank/DDBJ whole genome shotgun (WGS) entry which is preliminary data.</text>
</comment>
<sequence length="173" mass="19848">MPYVQVLTNNLNAKWGYTASRDDNNIGSLADLYSSWFSCALDFDHFASLENFKNLSPRVDLEIFTLAWTSTKFSKDATQASINEESTQVYFLSLIFSKSCTVFFVSDFDSALSKTDDLPPCKFSYLRGLQQSISTSGLRNFHTCVDFDNLSPRMDLEIFTLAWTLKIYFHEWT</sequence>
<proteinExistence type="predicted"/>
<dbReference type="AlphaFoldDB" id="A0ABD2C9X3"/>
<organism evidence="1 2">
    <name type="scientific">Vespula maculifrons</name>
    <name type="common">Eastern yellow jacket</name>
    <name type="synonym">Wasp</name>
    <dbReference type="NCBI Taxonomy" id="7453"/>
    <lineage>
        <taxon>Eukaryota</taxon>
        <taxon>Metazoa</taxon>
        <taxon>Ecdysozoa</taxon>
        <taxon>Arthropoda</taxon>
        <taxon>Hexapoda</taxon>
        <taxon>Insecta</taxon>
        <taxon>Pterygota</taxon>
        <taxon>Neoptera</taxon>
        <taxon>Endopterygota</taxon>
        <taxon>Hymenoptera</taxon>
        <taxon>Apocrita</taxon>
        <taxon>Aculeata</taxon>
        <taxon>Vespoidea</taxon>
        <taxon>Vespidae</taxon>
        <taxon>Vespinae</taxon>
        <taxon>Vespula</taxon>
    </lineage>
</organism>
<reference evidence="1 2" key="1">
    <citation type="journal article" date="2024" name="Ann. Entomol. Soc. Am.">
        <title>Genomic analyses of the southern and eastern yellowjacket wasps (Hymenoptera: Vespidae) reveal evolutionary signatures of social life.</title>
        <authorList>
            <person name="Catto M.A."/>
            <person name="Caine P.B."/>
            <person name="Orr S.E."/>
            <person name="Hunt B.G."/>
            <person name="Goodisman M.A.D."/>
        </authorList>
    </citation>
    <scope>NUCLEOTIDE SEQUENCE [LARGE SCALE GENOMIC DNA]</scope>
    <source>
        <strain evidence="1">232</strain>
        <tissue evidence="1">Head and thorax</tissue>
    </source>
</reference>
<name>A0ABD2C9X3_VESMC</name>
<evidence type="ECO:0000313" key="1">
    <source>
        <dbReference type="EMBL" id="KAL2741862.1"/>
    </source>
</evidence>